<reference evidence="5 6" key="1">
    <citation type="submission" date="2018-10" db="EMBL/GenBank/DDBJ databases">
        <title>Genomic Encyclopedia of Archaeal and Bacterial Type Strains, Phase II (KMG-II): from individual species to whole genera.</title>
        <authorList>
            <person name="Goeker M."/>
        </authorList>
    </citation>
    <scope>NUCLEOTIDE SEQUENCE [LARGE SCALE GENOMIC DNA]</scope>
    <source>
        <strain evidence="5 6">DSM 25217</strain>
    </source>
</reference>
<feature type="domain" description="HTH hxlR-type" evidence="4">
    <location>
        <begin position="11"/>
        <end position="108"/>
    </location>
</feature>
<keyword evidence="2" id="KW-0238">DNA-binding</keyword>
<keyword evidence="3" id="KW-0804">Transcription</keyword>
<dbReference type="PANTHER" id="PTHR33204">
    <property type="entry name" value="TRANSCRIPTIONAL REGULATOR, MARR FAMILY"/>
    <property type="match status" value="1"/>
</dbReference>
<comment type="caution">
    <text evidence="5">The sequence shown here is derived from an EMBL/GenBank/DDBJ whole genome shotgun (WGS) entry which is preliminary data.</text>
</comment>
<organism evidence="5 6">
    <name type="scientific">Eilatimonas milleporae</name>
    <dbReference type="NCBI Taxonomy" id="911205"/>
    <lineage>
        <taxon>Bacteria</taxon>
        <taxon>Pseudomonadati</taxon>
        <taxon>Pseudomonadota</taxon>
        <taxon>Alphaproteobacteria</taxon>
        <taxon>Kordiimonadales</taxon>
        <taxon>Kordiimonadaceae</taxon>
        <taxon>Eilatimonas</taxon>
    </lineage>
</organism>
<evidence type="ECO:0000259" key="4">
    <source>
        <dbReference type="PROSITE" id="PS51118"/>
    </source>
</evidence>
<keyword evidence="6" id="KW-1185">Reference proteome</keyword>
<accession>A0A3M0D6U2</accession>
<dbReference type="PROSITE" id="PS51118">
    <property type="entry name" value="HTH_HXLR"/>
    <property type="match status" value="1"/>
</dbReference>
<dbReference type="SUPFAM" id="SSF46785">
    <property type="entry name" value="Winged helix' DNA-binding domain"/>
    <property type="match status" value="1"/>
</dbReference>
<dbReference type="RefSeq" id="WP_121937213.1">
    <property type="nucleotide sequence ID" value="NZ_REFR01000009.1"/>
</dbReference>
<dbReference type="Gene3D" id="1.10.10.10">
    <property type="entry name" value="Winged helix-like DNA-binding domain superfamily/Winged helix DNA-binding domain"/>
    <property type="match status" value="1"/>
</dbReference>
<dbReference type="InterPro" id="IPR002577">
    <property type="entry name" value="HTH_HxlR"/>
</dbReference>
<name>A0A3M0D6U2_9PROT</name>
<keyword evidence="1" id="KW-0805">Transcription regulation</keyword>
<dbReference type="Proteomes" id="UP000271227">
    <property type="component" value="Unassembled WGS sequence"/>
</dbReference>
<sequence>MTRTSLTKFKCSVAQTLEIIGDKWTMLIIRDAFVGVTTFSGFQRNLGVARNVLADRLAHLVAHDILDRTPTRPGIERHTYSLTEKGRALFPVMIAMMQWGDTWIYGAGHEPVCVVDKDSGMPVRPVTVLSEKGHPLSPDTTAYAPGQGY</sequence>
<dbReference type="Pfam" id="PF01638">
    <property type="entry name" value="HxlR"/>
    <property type="match status" value="1"/>
</dbReference>
<dbReference type="InterPro" id="IPR036390">
    <property type="entry name" value="WH_DNA-bd_sf"/>
</dbReference>
<proteinExistence type="predicted"/>
<dbReference type="InParanoid" id="A0A3M0D6U2"/>
<gene>
    <name evidence="5" type="ORF">BXY39_0482</name>
</gene>
<evidence type="ECO:0000256" key="2">
    <source>
        <dbReference type="ARBA" id="ARBA00023125"/>
    </source>
</evidence>
<dbReference type="AlphaFoldDB" id="A0A3M0D6U2"/>
<dbReference type="PANTHER" id="PTHR33204:SF18">
    <property type="entry name" value="TRANSCRIPTIONAL REGULATORY PROTEIN"/>
    <property type="match status" value="1"/>
</dbReference>
<dbReference type="InterPro" id="IPR036388">
    <property type="entry name" value="WH-like_DNA-bd_sf"/>
</dbReference>
<protein>
    <submittedName>
        <fullName evidence="5">HxlR family transcriptional regulator</fullName>
    </submittedName>
</protein>
<dbReference type="OrthoDB" id="9782219at2"/>
<evidence type="ECO:0000256" key="3">
    <source>
        <dbReference type="ARBA" id="ARBA00023163"/>
    </source>
</evidence>
<dbReference type="GO" id="GO:0003677">
    <property type="term" value="F:DNA binding"/>
    <property type="evidence" value="ECO:0007669"/>
    <property type="project" value="UniProtKB-KW"/>
</dbReference>
<evidence type="ECO:0000313" key="6">
    <source>
        <dbReference type="Proteomes" id="UP000271227"/>
    </source>
</evidence>
<evidence type="ECO:0000313" key="5">
    <source>
        <dbReference type="EMBL" id="RMB11993.1"/>
    </source>
</evidence>
<dbReference type="EMBL" id="REFR01000009">
    <property type="protein sequence ID" value="RMB11993.1"/>
    <property type="molecule type" value="Genomic_DNA"/>
</dbReference>
<evidence type="ECO:0000256" key="1">
    <source>
        <dbReference type="ARBA" id="ARBA00023015"/>
    </source>
</evidence>